<gene>
    <name evidence="1" type="ORF">HK414_19525</name>
</gene>
<organism evidence="1 2">
    <name type="scientific">Ramlibacter terrae</name>
    <dbReference type="NCBI Taxonomy" id="2732511"/>
    <lineage>
        <taxon>Bacteria</taxon>
        <taxon>Pseudomonadati</taxon>
        <taxon>Pseudomonadota</taxon>
        <taxon>Betaproteobacteria</taxon>
        <taxon>Burkholderiales</taxon>
        <taxon>Comamonadaceae</taxon>
        <taxon>Ramlibacter</taxon>
    </lineage>
</organism>
<accession>A0ABX6P4A6</accession>
<dbReference type="EMBL" id="CP053418">
    <property type="protein sequence ID" value="QJW84959.1"/>
    <property type="molecule type" value="Genomic_DNA"/>
</dbReference>
<protein>
    <submittedName>
        <fullName evidence="1">Uncharacterized protein</fullName>
    </submittedName>
</protein>
<name>A0ABX6P4A6_9BURK</name>
<sequence length="69" mass="7381">MGAASAGRASYGTPKMREMVLPTPSMMSACATPPTARAATAAADKMNFFMSCSCAEWISAFGHCNREWR</sequence>
<evidence type="ECO:0000313" key="2">
    <source>
        <dbReference type="Proteomes" id="UP000500826"/>
    </source>
</evidence>
<reference evidence="1 2" key="1">
    <citation type="submission" date="2020-05" db="EMBL/GenBank/DDBJ databases">
        <title>Ramlibacter rhizophilus sp. nov., isolated from rhizosphere soil of national flower Mugunghwa from South Korea.</title>
        <authorList>
            <person name="Zheng-Fei Y."/>
            <person name="Huan T."/>
        </authorList>
    </citation>
    <scope>NUCLEOTIDE SEQUENCE [LARGE SCALE GENOMIC DNA]</scope>
    <source>
        <strain evidence="1 2">H242</strain>
    </source>
</reference>
<proteinExistence type="predicted"/>
<keyword evidence="2" id="KW-1185">Reference proteome</keyword>
<evidence type="ECO:0000313" key="1">
    <source>
        <dbReference type="EMBL" id="QJW84959.1"/>
    </source>
</evidence>
<reference evidence="1 2" key="2">
    <citation type="submission" date="2020-05" db="EMBL/GenBank/DDBJ databases">
        <authorList>
            <person name="Khan S.A."/>
            <person name="Jeon C.O."/>
            <person name="Chun B.H."/>
        </authorList>
    </citation>
    <scope>NUCLEOTIDE SEQUENCE [LARGE SCALE GENOMIC DNA]</scope>
    <source>
        <strain evidence="1 2">H242</strain>
    </source>
</reference>
<dbReference type="Proteomes" id="UP000500826">
    <property type="component" value="Chromosome"/>
</dbReference>